<gene>
    <name evidence="3" type="ORF">CYLTODRAFT_487646</name>
</gene>
<evidence type="ECO:0000313" key="4">
    <source>
        <dbReference type="Proteomes" id="UP000054007"/>
    </source>
</evidence>
<sequence>MHFRSHKGEALRIHVASYLVQRKKMALFIGEHSGETVDDEGAADILLIDKNCDAGRETVAKWGAPNGRTIVLHYPWFIECRQMDKLMLEEDDFHGYRVTSATERRARPSSPTRRHKSPLPTPPPSGRSRHPTESTPSSPSSASQTGRPPATNPSAPSIPTALPLSTPQTMTAEQLQQVQLQMAGMPMFNPMFANMQVPSQMPMMQTNPFAMPYAMSNPYQFQQFCMAMASQMPQMANFSMGFPMPFAPATAMPQTFPFFQQQTHTVPPQTTPASAPAVPSSSAKANKRSQKSHREDKDTDTRKAKRTKPTPELQAPVGPQPGPSRGRSPSPVRAVKKLFTANGNALLFLIESDVWHRSDLASSVRGQGGKITNDVLEADYIVLPDRFDAKIREPLLDEAETHSIPLVKRSFIIACLNDENLVDPSHHKPISEKVLGKQRRISVSSLSDLTSMRSDEDDEEESVVPTRTRRQNIAKQAARPTPQKPAWARDLRTPPPPSDIIPGRYTEDEKEFAYETVRVRMTLDPTISKTSISKELAKRDPNHTYRAWQQMMWLGPQCKATMQQVMADAKIDHLKRTGKDTDERRPAKRPRVSQTAGEELVSDHACERDYEAIVQLFVDFGESIGDGDLESQWERIYEKMDRRCETEEDWSVFYDKHDEEILRRFEIRKQQHP</sequence>
<feature type="compositionally biased region" description="Polar residues" evidence="1">
    <location>
        <begin position="152"/>
        <end position="164"/>
    </location>
</feature>
<evidence type="ECO:0000256" key="1">
    <source>
        <dbReference type="SAM" id="MobiDB-lite"/>
    </source>
</evidence>
<dbReference type="InterPro" id="IPR001357">
    <property type="entry name" value="BRCT_dom"/>
</dbReference>
<organism evidence="3 4">
    <name type="scientific">Cylindrobasidium torrendii FP15055 ss-10</name>
    <dbReference type="NCBI Taxonomy" id="1314674"/>
    <lineage>
        <taxon>Eukaryota</taxon>
        <taxon>Fungi</taxon>
        <taxon>Dikarya</taxon>
        <taxon>Basidiomycota</taxon>
        <taxon>Agaricomycotina</taxon>
        <taxon>Agaricomycetes</taxon>
        <taxon>Agaricomycetidae</taxon>
        <taxon>Agaricales</taxon>
        <taxon>Marasmiineae</taxon>
        <taxon>Physalacriaceae</taxon>
        <taxon>Cylindrobasidium</taxon>
    </lineage>
</organism>
<dbReference type="InterPro" id="IPR036420">
    <property type="entry name" value="BRCT_dom_sf"/>
</dbReference>
<dbReference type="AlphaFoldDB" id="A0A0D7BN54"/>
<feature type="compositionally biased region" description="Basic and acidic residues" evidence="1">
    <location>
        <begin position="574"/>
        <end position="585"/>
    </location>
</feature>
<dbReference type="SUPFAM" id="SSF52113">
    <property type="entry name" value="BRCT domain"/>
    <property type="match status" value="1"/>
</dbReference>
<keyword evidence="4" id="KW-1185">Reference proteome</keyword>
<dbReference type="OrthoDB" id="3267102at2759"/>
<dbReference type="PROSITE" id="PS50172">
    <property type="entry name" value="BRCT"/>
    <property type="match status" value="1"/>
</dbReference>
<feature type="region of interest" description="Disordered" evidence="1">
    <location>
        <begin position="574"/>
        <end position="600"/>
    </location>
</feature>
<feature type="region of interest" description="Disordered" evidence="1">
    <location>
        <begin position="99"/>
        <end position="164"/>
    </location>
</feature>
<accession>A0A0D7BN54</accession>
<feature type="compositionally biased region" description="Low complexity" evidence="1">
    <location>
        <begin position="263"/>
        <end position="283"/>
    </location>
</feature>
<evidence type="ECO:0000313" key="3">
    <source>
        <dbReference type="EMBL" id="KIY71016.1"/>
    </source>
</evidence>
<name>A0A0D7BN54_9AGAR</name>
<feature type="compositionally biased region" description="Basic and acidic residues" evidence="1">
    <location>
        <begin position="292"/>
        <end position="302"/>
    </location>
</feature>
<dbReference type="Proteomes" id="UP000054007">
    <property type="component" value="Unassembled WGS sequence"/>
</dbReference>
<evidence type="ECO:0000259" key="2">
    <source>
        <dbReference type="PROSITE" id="PS50172"/>
    </source>
</evidence>
<dbReference type="EMBL" id="KN880460">
    <property type="protein sequence ID" value="KIY71016.1"/>
    <property type="molecule type" value="Genomic_DNA"/>
</dbReference>
<feature type="region of interest" description="Disordered" evidence="1">
    <location>
        <begin position="446"/>
        <end position="504"/>
    </location>
</feature>
<feature type="region of interest" description="Disordered" evidence="1">
    <location>
        <begin position="263"/>
        <end position="331"/>
    </location>
</feature>
<reference evidence="3 4" key="1">
    <citation type="journal article" date="2015" name="Fungal Genet. Biol.">
        <title>Evolution of novel wood decay mechanisms in Agaricales revealed by the genome sequences of Fistulina hepatica and Cylindrobasidium torrendii.</title>
        <authorList>
            <person name="Floudas D."/>
            <person name="Held B.W."/>
            <person name="Riley R."/>
            <person name="Nagy L.G."/>
            <person name="Koehler G."/>
            <person name="Ransdell A.S."/>
            <person name="Younus H."/>
            <person name="Chow J."/>
            <person name="Chiniquy J."/>
            <person name="Lipzen A."/>
            <person name="Tritt A."/>
            <person name="Sun H."/>
            <person name="Haridas S."/>
            <person name="LaButti K."/>
            <person name="Ohm R.A."/>
            <person name="Kues U."/>
            <person name="Blanchette R.A."/>
            <person name="Grigoriev I.V."/>
            <person name="Minto R.E."/>
            <person name="Hibbett D.S."/>
        </authorList>
    </citation>
    <scope>NUCLEOTIDE SEQUENCE [LARGE SCALE GENOMIC DNA]</scope>
    <source>
        <strain evidence="3 4">FP15055 ss-10</strain>
    </source>
</reference>
<feature type="compositionally biased region" description="Low complexity" evidence="1">
    <location>
        <begin position="133"/>
        <end position="148"/>
    </location>
</feature>
<feature type="domain" description="BRCT" evidence="2">
    <location>
        <begin position="357"/>
        <end position="429"/>
    </location>
</feature>
<protein>
    <recommendedName>
        <fullName evidence="2">BRCT domain-containing protein</fullName>
    </recommendedName>
</protein>
<proteinExistence type="predicted"/>
<dbReference type="STRING" id="1314674.A0A0D7BN54"/>